<dbReference type="Gene3D" id="3.40.390.70">
    <property type="match status" value="1"/>
</dbReference>
<keyword evidence="1" id="KW-0378">Hydrolase</keyword>
<accession>A0A561PTD2</accession>
<gene>
    <name evidence="1" type="ORF">FHW36_103176</name>
</gene>
<reference evidence="1 2" key="1">
    <citation type="submission" date="2019-06" db="EMBL/GenBank/DDBJ databases">
        <title>Sorghum-associated microbial communities from plants grown in Nebraska, USA.</title>
        <authorList>
            <person name="Schachtman D."/>
        </authorList>
    </citation>
    <scope>NUCLEOTIDE SEQUENCE [LARGE SCALE GENOMIC DNA]</scope>
    <source>
        <strain evidence="1 2">1209</strain>
    </source>
</reference>
<evidence type="ECO:0000313" key="2">
    <source>
        <dbReference type="Proteomes" id="UP000320811"/>
    </source>
</evidence>
<proteinExistence type="predicted"/>
<comment type="caution">
    <text evidence="1">The sequence shown here is derived from an EMBL/GenBank/DDBJ whole genome shotgun (WGS) entry which is preliminary data.</text>
</comment>
<dbReference type="SUPFAM" id="SSF55486">
    <property type="entry name" value="Metalloproteases ('zincins'), catalytic domain"/>
    <property type="match status" value="1"/>
</dbReference>
<dbReference type="Pfam" id="PF15890">
    <property type="entry name" value="Peptidase_Mx1"/>
    <property type="match status" value="1"/>
</dbReference>
<protein>
    <submittedName>
        <fullName evidence="1">Substrate import-associated zinc metallohydrolase lipoprotein</fullName>
    </submittedName>
</protein>
<organism evidence="1 2">
    <name type="scientific">Chitinophaga polysaccharea</name>
    <dbReference type="NCBI Taxonomy" id="1293035"/>
    <lineage>
        <taxon>Bacteria</taxon>
        <taxon>Pseudomonadati</taxon>
        <taxon>Bacteroidota</taxon>
        <taxon>Chitinophagia</taxon>
        <taxon>Chitinophagales</taxon>
        <taxon>Chitinophagaceae</taxon>
        <taxon>Chitinophaga</taxon>
    </lineage>
</organism>
<dbReference type="GO" id="GO:0016787">
    <property type="term" value="F:hydrolase activity"/>
    <property type="evidence" value="ECO:0007669"/>
    <property type="project" value="UniProtKB-KW"/>
</dbReference>
<name>A0A561PTD2_9BACT</name>
<sequence>MKQVIKLSVITALISLICFSCVKDKQPAINDTIDYFPRGALRNGLDSLIDTIQQKYGLRVIYKFEPRVIDPTTFFVPAKYDKAKPYTKIVVEKMWLEPISIYAPEFSKHQIPIEFLTVGTGIHFNSLNSGPAAGAGLNAQYYRLGMGDVDNYALDRGWIRDHICTVYHEHAHQLDQKFGRPVGYDQVSQGTYYDLQFQYKTDEQANQDGFFTAYGGYLPEEDFATTVETMIRLPKSEVLRIAAINPKLEKKYKMVNAFYLSKGIDLHLMKVKLDSTVMALVP</sequence>
<dbReference type="InterPro" id="IPR030890">
    <property type="entry name" value="LP_HExxH_w_TonB"/>
</dbReference>
<keyword evidence="2" id="KW-1185">Reference proteome</keyword>
<keyword evidence="1" id="KW-0449">Lipoprotein</keyword>
<dbReference type="AlphaFoldDB" id="A0A561PTD2"/>
<dbReference type="RefSeq" id="WP_145668816.1">
    <property type="nucleotide sequence ID" value="NZ_VIWO01000003.1"/>
</dbReference>
<dbReference type="EMBL" id="VIWO01000003">
    <property type="protein sequence ID" value="TWF41372.1"/>
    <property type="molecule type" value="Genomic_DNA"/>
</dbReference>
<dbReference type="Proteomes" id="UP000320811">
    <property type="component" value="Unassembled WGS sequence"/>
</dbReference>
<dbReference type="NCBIfam" id="TIGR04549">
    <property type="entry name" value="LP_HExxH_w_tonB"/>
    <property type="match status" value="1"/>
</dbReference>
<evidence type="ECO:0000313" key="1">
    <source>
        <dbReference type="EMBL" id="TWF41372.1"/>
    </source>
</evidence>
<dbReference type="OrthoDB" id="1113652at2"/>